<feature type="region of interest" description="Disordered" evidence="1">
    <location>
        <begin position="349"/>
        <end position="370"/>
    </location>
</feature>
<protein>
    <submittedName>
        <fullName evidence="2">Uncharacterized protein</fullName>
    </submittedName>
</protein>
<dbReference type="RefSeq" id="XP_009825824.1">
    <property type="nucleotide sequence ID" value="XM_009827522.1"/>
</dbReference>
<accession>W4GWU2</accession>
<sequence>MCRDQQDEITKLKLHISQLENLLHTNDDGDSSTSNDENVSSSNVLPTPTYSERRRAGSITKQQHDHIPGDTNKWRERATAERQSIEMAMDLVVQQKRELRAQTHTLKAEKERWRHEHMTGQSSVILKEMKRILDRNTATLSQNTRQVRSVEERLHARLEKLNQIEHMRTSCACATSVSWTRPHMARRLVCSGRSPLDPHPFSEADSSIESDYSLASLDDSSIGEALHRFHNDLHYDDGCRLRPCVETFPCRDDDDTMEFAFPAFARDVRHVNSRHGEQRFWSHGATPLTASSALPRGGLREQLQCASIYDKQIAKWVHDRRRVQQAAMQHAKYLTSLCHEMHEYSKMYDHPSRTRHVPSDDDNTIMDGFP</sequence>
<dbReference type="EMBL" id="KI913119">
    <property type="protein sequence ID" value="ETV84132.1"/>
    <property type="molecule type" value="Genomic_DNA"/>
</dbReference>
<evidence type="ECO:0000313" key="2">
    <source>
        <dbReference type="EMBL" id="ETV84132.1"/>
    </source>
</evidence>
<name>W4GWU2_APHAT</name>
<feature type="compositionally biased region" description="Low complexity" evidence="1">
    <location>
        <begin position="31"/>
        <end position="44"/>
    </location>
</feature>
<gene>
    <name evidence="2" type="ORF">H257_03437</name>
</gene>
<reference evidence="2" key="1">
    <citation type="submission" date="2013-12" db="EMBL/GenBank/DDBJ databases">
        <title>The Genome Sequence of Aphanomyces astaci APO3.</title>
        <authorList>
            <consortium name="The Broad Institute Genomics Platform"/>
            <person name="Russ C."/>
            <person name="Tyler B."/>
            <person name="van West P."/>
            <person name="Dieguez-Uribeondo J."/>
            <person name="Young S.K."/>
            <person name="Zeng Q."/>
            <person name="Gargeya S."/>
            <person name="Fitzgerald M."/>
            <person name="Abouelleil A."/>
            <person name="Alvarado L."/>
            <person name="Chapman S.B."/>
            <person name="Gainer-Dewar J."/>
            <person name="Goldberg J."/>
            <person name="Griggs A."/>
            <person name="Gujja S."/>
            <person name="Hansen M."/>
            <person name="Howarth C."/>
            <person name="Imamovic A."/>
            <person name="Ireland A."/>
            <person name="Larimer J."/>
            <person name="McCowan C."/>
            <person name="Murphy C."/>
            <person name="Pearson M."/>
            <person name="Poon T.W."/>
            <person name="Priest M."/>
            <person name="Roberts A."/>
            <person name="Saif S."/>
            <person name="Shea T."/>
            <person name="Sykes S."/>
            <person name="Wortman J."/>
            <person name="Nusbaum C."/>
            <person name="Birren B."/>
        </authorList>
    </citation>
    <scope>NUCLEOTIDE SEQUENCE [LARGE SCALE GENOMIC DNA]</scope>
    <source>
        <strain evidence="2">APO3</strain>
    </source>
</reference>
<dbReference type="VEuPathDB" id="FungiDB:H257_03437"/>
<feature type="region of interest" description="Disordered" evidence="1">
    <location>
        <begin position="24"/>
        <end position="70"/>
    </location>
</feature>
<proteinExistence type="predicted"/>
<dbReference type="GeneID" id="20805433"/>
<dbReference type="STRING" id="112090.W4GWU2"/>
<evidence type="ECO:0000256" key="1">
    <source>
        <dbReference type="SAM" id="MobiDB-lite"/>
    </source>
</evidence>
<dbReference type="AlphaFoldDB" id="W4GWU2"/>
<organism evidence="2">
    <name type="scientific">Aphanomyces astaci</name>
    <name type="common">Crayfish plague agent</name>
    <dbReference type="NCBI Taxonomy" id="112090"/>
    <lineage>
        <taxon>Eukaryota</taxon>
        <taxon>Sar</taxon>
        <taxon>Stramenopiles</taxon>
        <taxon>Oomycota</taxon>
        <taxon>Saprolegniomycetes</taxon>
        <taxon>Saprolegniales</taxon>
        <taxon>Verrucalvaceae</taxon>
        <taxon>Aphanomyces</taxon>
    </lineage>
</organism>
<dbReference type="OrthoDB" id="79638at2759"/>